<reference evidence="1" key="1">
    <citation type="journal article" date="2021" name="Proc. Natl. Acad. Sci. U.S.A.">
        <title>A Catalog of Tens of Thousands of Viruses from Human Metagenomes Reveals Hidden Associations with Chronic Diseases.</title>
        <authorList>
            <person name="Tisza M.J."/>
            <person name="Buck C.B."/>
        </authorList>
    </citation>
    <scope>NUCLEOTIDE SEQUENCE</scope>
    <source>
        <strain evidence="1">Cteoh1</strain>
    </source>
</reference>
<protein>
    <submittedName>
        <fullName evidence="1">Uncharacterized protein</fullName>
    </submittedName>
</protein>
<sequence>MYGTFIKDKMNYYDEVYLKRLNRYGTDFASRIQG</sequence>
<dbReference type="EMBL" id="BK015686">
    <property type="protein sequence ID" value="DAE19794.1"/>
    <property type="molecule type" value="Genomic_DNA"/>
</dbReference>
<accession>A0A8S5QLC2</accession>
<evidence type="ECO:0000313" key="1">
    <source>
        <dbReference type="EMBL" id="DAE19794.1"/>
    </source>
</evidence>
<name>A0A8S5QLC2_9CAUD</name>
<organism evidence="1">
    <name type="scientific">Siphoviridae sp. cteoh1</name>
    <dbReference type="NCBI Taxonomy" id="2826407"/>
    <lineage>
        <taxon>Viruses</taxon>
        <taxon>Duplodnaviria</taxon>
        <taxon>Heunggongvirae</taxon>
        <taxon>Uroviricota</taxon>
        <taxon>Caudoviricetes</taxon>
    </lineage>
</organism>
<proteinExistence type="predicted"/>